<dbReference type="EMBL" id="CP001001">
    <property type="protein sequence ID" value="ACB27625.1"/>
    <property type="molecule type" value="Genomic_DNA"/>
</dbReference>
<gene>
    <name evidence="2" type="ordered locus">Mrad2831_5680</name>
</gene>
<evidence type="ECO:0000313" key="2">
    <source>
        <dbReference type="EMBL" id="ACB27625.1"/>
    </source>
</evidence>
<dbReference type="OrthoDB" id="8456822at2"/>
<reference evidence="2 3" key="1">
    <citation type="submission" date="2008-03" db="EMBL/GenBank/DDBJ databases">
        <title>Complete sequence of chromosome of Methylobacterium radiotolerans JCM 2831.</title>
        <authorList>
            <consortium name="US DOE Joint Genome Institute"/>
            <person name="Copeland A."/>
            <person name="Lucas S."/>
            <person name="Lapidus A."/>
            <person name="Glavina del Rio T."/>
            <person name="Dalin E."/>
            <person name="Tice H."/>
            <person name="Bruce D."/>
            <person name="Goodwin L."/>
            <person name="Pitluck S."/>
            <person name="Kiss H."/>
            <person name="Brettin T."/>
            <person name="Detter J.C."/>
            <person name="Han C."/>
            <person name="Kuske C.R."/>
            <person name="Schmutz J."/>
            <person name="Larimer F."/>
            <person name="Land M."/>
            <person name="Hauser L."/>
            <person name="Kyrpides N."/>
            <person name="Mikhailova N."/>
            <person name="Marx C.J."/>
            <person name="Richardson P."/>
        </authorList>
    </citation>
    <scope>NUCLEOTIDE SEQUENCE [LARGE SCALE GENOMIC DNA]</scope>
    <source>
        <strain evidence="3">ATCC 27329 / DSM 1819 / JCM 2831 / NBRC 15690 / NCIMB 10815 / 0-1</strain>
    </source>
</reference>
<name>B1M1P2_METRJ</name>
<dbReference type="STRING" id="426355.Mrad2831_5680"/>
<dbReference type="GeneID" id="6141760"/>
<dbReference type="Proteomes" id="UP000006589">
    <property type="component" value="Chromosome"/>
</dbReference>
<sequence length="112" mass="12442">MSDDTNDRIRFAIRAQRDLGMKGDSWDNHAIAHGTLQGDLGTNGKPRDPYYLDDVTRDILIAHSRQDAAHGLLNTMSLLKRVRQLTIAVYLLMALVLLLIVFVAATLSRVGV</sequence>
<proteinExistence type="predicted"/>
<feature type="transmembrane region" description="Helical" evidence="1">
    <location>
        <begin position="85"/>
        <end position="107"/>
    </location>
</feature>
<evidence type="ECO:0000256" key="1">
    <source>
        <dbReference type="SAM" id="Phobius"/>
    </source>
</evidence>
<keyword evidence="1" id="KW-1133">Transmembrane helix</keyword>
<keyword evidence="1" id="KW-0812">Transmembrane</keyword>
<dbReference type="AlphaFoldDB" id="B1M1P2"/>
<keyword evidence="1" id="KW-0472">Membrane</keyword>
<dbReference type="RefSeq" id="WP_012322562.1">
    <property type="nucleotide sequence ID" value="NC_010505.1"/>
</dbReference>
<evidence type="ECO:0000313" key="3">
    <source>
        <dbReference type="Proteomes" id="UP000006589"/>
    </source>
</evidence>
<accession>B1M1P2</accession>
<protein>
    <submittedName>
        <fullName evidence="2">Uncharacterized protein</fullName>
    </submittedName>
</protein>
<dbReference type="HOGENOM" id="CLU_2142961_0_0_5"/>
<dbReference type="KEGG" id="mrd:Mrad2831_5680"/>
<organism evidence="2 3">
    <name type="scientific">Methylobacterium radiotolerans (strain ATCC 27329 / DSM 1819 / JCM 2831 / NBRC 15690 / NCIMB 10815 / 0-1)</name>
    <dbReference type="NCBI Taxonomy" id="426355"/>
    <lineage>
        <taxon>Bacteria</taxon>
        <taxon>Pseudomonadati</taxon>
        <taxon>Pseudomonadota</taxon>
        <taxon>Alphaproteobacteria</taxon>
        <taxon>Hyphomicrobiales</taxon>
        <taxon>Methylobacteriaceae</taxon>
        <taxon>Methylobacterium</taxon>
    </lineage>
</organism>